<reference evidence="1 2" key="1">
    <citation type="submission" date="2018-07" db="EMBL/GenBank/DDBJ databases">
        <title>Genomic Encyclopedia of Type Strains, Phase IV (KMG-IV): sequencing the most valuable type-strain genomes for metagenomic binning, comparative biology and taxonomic classification.</title>
        <authorList>
            <person name="Goeker M."/>
        </authorList>
    </citation>
    <scope>NUCLEOTIDE SEQUENCE [LARGE SCALE GENOMIC DNA]</scope>
    <source>
        <strain evidence="1 2">DSM 27016</strain>
    </source>
</reference>
<evidence type="ECO:0000313" key="2">
    <source>
        <dbReference type="Proteomes" id="UP000253034"/>
    </source>
</evidence>
<dbReference type="EMBL" id="QPJT01000001">
    <property type="protein sequence ID" value="RCX20897.1"/>
    <property type="molecule type" value="Genomic_DNA"/>
</dbReference>
<proteinExistence type="predicted"/>
<dbReference type="OrthoDB" id="9999860at2"/>
<dbReference type="AlphaFoldDB" id="A0A369BK99"/>
<organism evidence="1 2">
    <name type="scientific">Anaerobacterium chartisolvens</name>
    <dbReference type="NCBI Taxonomy" id="1297424"/>
    <lineage>
        <taxon>Bacteria</taxon>
        <taxon>Bacillati</taxon>
        <taxon>Bacillota</taxon>
        <taxon>Clostridia</taxon>
        <taxon>Eubacteriales</taxon>
        <taxon>Oscillospiraceae</taxon>
        <taxon>Anaerobacterium</taxon>
    </lineage>
</organism>
<sequence>MKNKSSTKKPKEKEIDPSLLRPFTIDTDILILQLMVEDKATPKQTALFLGRDVEQVEEHINFLQSSGRANIIHKYLMGHKGVYARRYAKMKRVERAKATG</sequence>
<name>A0A369BK99_9FIRM</name>
<gene>
    <name evidence="1" type="ORF">DFR58_10199</name>
</gene>
<dbReference type="RefSeq" id="WP_114295849.1">
    <property type="nucleotide sequence ID" value="NZ_QPJT01000001.1"/>
</dbReference>
<accession>A0A369BK99</accession>
<keyword evidence="2" id="KW-1185">Reference proteome</keyword>
<protein>
    <submittedName>
        <fullName evidence="1">Uncharacterized protein</fullName>
    </submittedName>
</protein>
<comment type="caution">
    <text evidence="1">The sequence shown here is derived from an EMBL/GenBank/DDBJ whole genome shotgun (WGS) entry which is preliminary data.</text>
</comment>
<evidence type="ECO:0000313" key="1">
    <source>
        <dbReference type="EMBL" id="RCX20897.1"/>
    </source>
</evidence>
<dbReference type="Proteomes" id="UP000253034">
    <property type="component" value="Unassembled WGS sequence"/>
</dbReference>